<protein>
    <submittedName>
        <fullName evidence="2">IS701 family transposase</fullName>
    </submittedName>
</protein>
<dbReference type="PANTHER" id="PTHR33627">
    <property type="entry name" value="TRANSPOSASE"/>
    <property type="match status" value="1"/>
</dbReference>
<feature type="domain" description="Transposase IS701-like DDE" evidence="1">
    <location>
        <begin position="1"/>
        <end position="259"/>
    </location>
</feature>
<dbReference type="EMBL" id="JASCTH010000010">
    <property type="protein sequence ID" value="MDI6100435.1"/>
    <property type="molecule type" value="Genomic_DNA"/>
</dbReference>
<evidence type="ECO:0000313" key="2">
    <source>
        <dbReference type="EMBL" id="MDI6100435.1"/>
    </source>
</evidence>
<dbReference type="Proteomes" id="UP001241758">
    <property type="component" value="Unassembled WGS sequence"/>
</dbReference>
<name>A0ABT6WL36_9ACTN</name>
<proteinExistence type="predicted"/>
<sequence>MFQALNRADQRRAGETYLHGLLHCHGRKSIRRMASMTPGTHSEQSLQQFINQSPWDYRPIRERLLNRLVRAVKPAAWVIGEVAFPKHGRYSAAVHRQYVRSQQKVSNCQLAAVAILASPEYSIPVNWRLVLPEPWGADNERRARARLPDHEKPRPYWQYQVETIDDMTLDWGMTPAPVVVDARQLTTVNLLLGALADRDLQHVVHVSGNLQVRYAPEHQRVAGGMPVLRPGARPMIWKGAVGDLVQKLPDAGRTTVSWPDADGEHKHRSQFLTVPIMPVRPDNPARIPGQEPDYQLVVEWPFGKPQPRGYWITNVDDRPLADLVSLIKLPRLVDERVEEFADKFGLRDYEGRTFAGWHHHVTLVSAAYIFSLLDAMGHSTGF</sequence>
<dbReference type="NCBIfam" id="NF033540">
    <property type="entry name" value="transpos_IS701"/>
    <property type="match status" value="1"/>
</dbReference>
<organism evidence="2 3">
    <name type="scientific">Actinoplanes sandaracinus</name>
    <dbReference type="NCBI Taxonomy" id="3045177"/>
    <lineage>
        <taxon>Bacteria</taxon>
        <taxon>Bacillati</taxon>
        <taxon>Actinomycetota</taxon>
        <taxon>Actinomycetes</taxon>
        <taxon>Micromonosporales</taxon>
        <taxon>Micromonosporaceae</taxon>
        <taxon>Actinoplanes</taxon>
    </lineage>
</organism>
<dbReference type="InterPro" id="IPR038721">
    <property type="entry name" value="IS701-like_DDE_dom"/>
</dbReference>
<dbReference type="PANTHER" id="PTHR33627:SF1">
    <property type="entry name" value="TRANSPOSASE"/>
    <property type="match status" value="1"/>
</dbReference>
<keyword evidence="3" id="KW-1185">Reference proteome</keyword>
<reference evidence="2 3" key="1">
    <citation type="submission" date="2023-05" db="EMBL/GenBank/DDBJ databases">
        <title>Actinoplanes sp. NEAU-A12 genome sequencing.</title>
        <authorList>
            <person name="Wang Z.-S."/>
        </authorList>
    </citation>
    <scope>NUCLEOTIDE SEQUENCE [LARGE SCALE GENOMIC DNA]</scope>
    <source>
        <strain evidence="2 3">NEAU-A12</strain>
    </source>
</reference>
<evidence type="ECO:0000313" key="3">
    <source>
        <dbReference type="Proteomes" id="UP001241758"/>
    </source>
</evidence>
<accession>A0ABT6WL36</accession>
<dbReference type="RefSeq" id="WP_282761254.1">
    <property type="nucleotide sequence ID" value="NZ_JASCTH010000010.1"/>
</dbReference>
<dbReference type="Pfam" id="PF13546">
    <property type="entry name" value="DDE_5"/>
    <property type="match status" value="1"/>
</dbReference>
<comment type="caution">
    <text evidence="2">The sequence shown here is derived from an EMBL/GenBank/DDBJ whole genome shotgun (WGS) entry which is preliminary data.</text>
</comment>
<evidence type="ECO:0000259" key="1">
    <source>
        <dbReference type="Pfam" id="PF13546"/>
    </source>
</evidence>
<gene>
    <name evidence="2" type="ORF">QLQ12_17645</name>
</gene>
<dbReference type="InterPro" id="IPR039365">
    <property type="entry name" value="IS701-like"/>
</dbReference>